<evidence type="ECO:0000256" key="1">
    <source>
        <dbReference type="SAM" id="Phobius"/>
    </source>
</evidence>
<dbReference type="Proteomes" id="UP000887566">
    <property type="component" value="Unplaced"/>
</dbReference>
<evidence type="ECO:0000313" key="2">
    <source>
        <dbReference type="Proteomes" id="UP000887566"/>
    </source>
</evidence>
<dbReference type="AlphaFoldDB" id="A0A914UMR7"/>
<dbReference type="WBParaSite" id="PSAMB.scaffold108size78641.g2009.t1">
    <property type="protein sequence ID" value="PSAMB.scaffold108size78641.g2009.t1"/>
    <property type="gene ID" value="PSAMB.scaffold108size78641.g2009"/>
</dbReference>
<feature type="transmembrane region" description="Helical" evidence="1">
    <location>
        <begin position="93"/>
        <end position="115"/>
    </location>
</feature>
<dbReference type="Pfam" id="PF06966">
    <property type="entry name" value="DUF1295"/>
    <property type="match status" value="1"/>
</dbReference>
<organism evidence="2 3">
    <name type="scientific">Plectus sambesii</name>
    <dbReference type="NCBI Taxonomy" id="2011161"/>
    <lineage>
        <taxon>Eukaryota</taxon>
        <taxon>Metazoa</taxon>
        <taxon>Ecdysozoa</taxon>
        <taxon>Nematoda</taxon>
        <taxon>Chromadorea</taxon>
        <taxon>Plectida</taxon>
        <taxon>Plectina</taxon>
        <taxon>Plectoidea</taxon>
        <taxon>Plectidae</taxon>
        <taxon>Plectus</taxon>
    </lineage>
</organism>
<keyword evidence="1" id="KW-1133">Transmembrane helix</keyword>
<protein>
    <submittedName>
        <fullName evidence="3">Steroid 5-alpha reductase C-terminal domain-containing protein</fullName>
    </submittedName>
</protein>
<evidence type="ECO:0000313" key="3">
    <source>
        <dbReference type="WBParaSite" id="PSAMB.scaffold108size78641.g2009.t1"/>
    </source>
</evidence>
<sequence length="144" mass="16336">MLLKELLASALGINWTGWAIASWLKTEKFYDITGSATFTYVTLKTLGSAPFRLSWRQKLQGACVLAWTASAEITMWFALFLTSSSSFHSPYDYLTILGPIFNALLITKISGIPMIQARGQKLWGHQPEYQRYLQQTKRLIPGVW</sequence>
<accession>A0A914UMR7</accession>
<feature type="transmembrane region" description="Helical" evidence="1">
    <location>
        <begin position="62"/>
        <end position="81"/>
    </location>
</feature>
<dbReference type="InterPro" id="IPR010721">
    <property type="entry name" value="UstE-like"/>
</dbReference>
<keyword evidence="1" id="KW-0812">Transmembrane</keyword>
<name>A0A914UMR7_9BILA</name>
<proteinExistence type="predicted"/>
<dbReference type="PANTHER" id="PTHR32251:SF17">
    <property type="entry name" value="STEROID 5-ALPHA REDUCTASE C-TERMINAL DOMAIN-CONTAINING PROTEIN"/>
    <property type="match status" value="1"/>
</dbReference>
<dbReference type="PANTHER" id="PTHR32251">
    <property type="entry name" value="3-OXO-5-ALPHA-STEROID 4-DEHYDROGENASE"/>
    <property type="match status" value="1"/>
</dbReference>
<keyword evidence="1" id="KW-0472">Membrane</keyword>
<dbReference type="GO" id="GO:0016020">
    <property type="term" value="C:membrane"/>
    <property type="evidence" value="ECO:0007669"/>
    <property type="project" value="TreeGrafter"/>
</dbReference>
<keyword evidence="2" id="KW-1185">Reference proteome</keyword>
<reference evidence="3" key="1">
    <citation type="submission" date="2022-11" db="UniProtKB">
        <authorList>
            <consortium name="WormBaseParasite"/>
        </authorList>
    </citation>
    <scope>IDENTIFICATION</scope>
</reference>